<feature type="non-terminal residue" evidence="2">
    <location>
        <position position="59"/>
    </location>
</feature>
<gene>
    <name evidence="2" type="ORF">KI387_036039</name>
</gene>
<evidence type="ECO:0000256" key="1">
    <source>
        <dbReference type="SAM" id="MobiDB-lite"/>
    </source>
</evidence>
<proteinExistence type="predicted"/>
<keyword evidence="3" id="KW-1185">Reference proteome</keyword>
<feature type="non-terminal residue" evidence="2">
    <location>
        <position position="1"/>
    </location>
</feature>
<dbReference type="Proteomes" id="UP000824469">
    <property type="component" value="Unassembled WGS sequence"/>
</dbReference>
<accession>A0AA38FSU6</accession>
<reference evidence="2 3" key="1">
    <citation type="journal article" date="2021" name="Nat. Plants">
        <title>The Taxus genome provides insights into paclitaxel biosynthesis.</title>
        <authorList>
            <person name="Xiong X."/>
            <person name="Gou J."/>
            <person name="Liao Q."/>
            <person name="Li Y."/>
            <person name="Zhou Q."/>
            <person name="Bi G."/>
            <person name="Li C."/>
            <person name="Du R."/>
            <person name="Wang X."/>
            <person name="Sun T."/>
            <person name="Guo L."/>
            <person name="Liang H."/>
            <person name="Lu P."/>
            <person name="Wu Y."/>
            <person name="Zhang Z."/>
            <person name="Ro D.K."/>
            <person name="Shang Y."/>
            <person name="Huang S."/>
            <person name="Yan J."/>
        </authorList>
    </citation>
    <scope>NUCLEOTIDE SEQUENCE [LARGE SCALE GENOMIC DNA]</scope>
    <source>
        <strain evidence="2">Ta-2019</strain>
    </source>
</reference>
<dbReference type="AlphaFoldDB" id="A0AA38FSU6"/>
<sequence>QRENQIEMEKTVRQFHRVPQHGGLGSDETSLGTTESEKSPVEDMACLGLRALKRLRPDE</sequence>
<evidence type="ECO:0000313" key="3">
    <source>
        <dbReference type="Proteomes" id="UP000824469"/>
    </source>
</evidence>
<feature type="region of interest" description="Disordered" evidence="1">
    <location>
        <begin position="1"/>
        <end position="43"/>
    </location>
</feature>
<feature type="compositionally biased region" description="Basic and acidic residues" evidence="1">
    <location>
        <begin position="1"/>
        <end position="12"/>
    </location>
</feature>
<organism evidence="2 3">
    <name type="scientific">Taxus chinensis</name>
    <name type="common">Chinese yew</name>
    <name type="synonym">Taxus wallichiana var. chinensis</name>
    <dbReference type="NCBI Taxonomy" id="29808"/>
    <lineage>
        <taxon>Eukaryota</taxon>
        <taxon>Viridiplantae</taxon>
        <taxon>Streptophyta</taxon>
        <taxon>Embryophyta</taxon>
        <taxon>Tracheophyta</taxon>
        <taxon>Spermatophyta</taxon>
        <taxon>Pinopsida</taxon>
        <taxon>Pinidae</taxon>
        <taxon>Conifers II</taxon>
        <taxon>Cupressales</taxon>
        <taxon>Taxaceae</taxon>
        <taxon>Taxus</taxon>
    </lineage>
</organism>
<name>A0AA38FSU6_TAXCH</name>
<dbReference type="EMBL" id="JAHRHJ020000007">
    <property type="protein sequence ID" value="KAH9308128.1"/>
    <property type="molecule type" value="Genomic_DNA"/>
</dbReference>
<protein>
    <submittedName>
        <fullName evidence="2">Uncharacterized protein</fullName>
    </submittedName>
</protein>
<comment type="caution">
    <text evidence="2">The sequence shown here is derived from an EMBL/GenBank/DDBJ whole genome shotgun (WGS) entry which is preliminary data.</text>
</comment>
<evidence type="ECO:0000313" key="2">
    <source>
        <dbReference type="EMBL" id="KAH9308128.1"/>
    </source>
</evidence>